<evidence type="ECO:0000313" key="2">
    <source>
        <dbReference type="Proteomes" id="UP001609376"/>
    </source>
</evidence>
<name>A0ABW7LG04_9RHOB</name>
<keyword evidence="2" id="KW-1185">Reference proteome</keyword>
<accession>A0ABW7LG04</accession>
<dbReference type="Proteomes" id="UP001609376">
    <property type="component" value="Unassembled WGS sequence"/>
</dbReference>
<reference evidence="1 2" key="1">
    <citation type="submission" date="2024-10" db="EMBL/GenBank/DDBJ databases">
        <title>Paracoccus drimophilus sp. nov., a novel bacterium from corn roots in Hunan.</title>
        <authorList>
            <person name="Li X."/>
        </authorList>
    </citation>
    <scope>NUCLEOTIDE SEQUENCE [LARGE SCALE GENOMIC DNA]</scope>
    <source>
        <strain evidence="1 2">NGMCC 1.201697</strain>
    </source>
</reference>
<comment type="caution">
    <text evidence="1">The sequence shown here is derived from an EMBL/GenBank/DDBJ whole genome shotgun (WGS) entry which is preliminary data.</text>
</comment>
<protein>
    <submittedName>
        <fullName evidence="1">Uncharacterized protein</fullName>
    </submittedName>
</protein>
<dbReference type="EMBL" id="JBIMPR010000002">
    <property type="protein sequence ID" value="MFH5773160.1"/>
    <property type="molecule type" value="Genomic_DNA"/>
</dbReference>
<organism evidence="1 2">
    <name type="scientific">Paracoccus broussonetiae subsp. drimophilus</name>
    <dbReference type="NCBI Taxonomy" id="3373869"/>
    <lineage>
        <taxon>Bacteria</taxon>
        <taxon>Pseudomonadati</taxon>
        <taxon>Pseudomonadota</taxon>
        <taxon>Alphaproteobacteria</taxon>
        <taxon>Rhodobacterales</taxon>
        <taxon>Paracoccaceae</taxon>
        <taxon>Paracoccus</taxon>
        <taxon>Paracoccus broussonetiae</taxon>
    </lineage>
</organism>
<gene>
    <name evidence="1" type="ORF">ACHFJ0_02850</name>
</gene>
<evidence type="ECO:0000313" key="1">
    <source>
        <dbReference type="EMBL" id="MFH5773160.1"/>
    </source>
</evidence>
<sequence>MGFVIFQSLNTHPKVRFVKRITRIKDGEVRQYGFDLLLKPSPQHYETLILGIFFSRYFAVADSKAAQSESIAAASTLLCAVFPAQASNHRTTSCD</sequence>
<proteinExistence type="predicted"/>
<dbReference type="RefSeq" id="WP_395131728.1">
    <property type="nucleotide sequence ID" value="NZ_JBIMPR010000002.1"/>
</dbReference>